<dbReference type="Gene3D" id="3.50.50.60">
    <property type="entry name" value="FAD/NAD(P)-binding domain"/>
    <property type="match status" value="2"/>
</dbReference>
<dbReference type="Gene3D" id="3.30.70.2450">
    <property type="match status" value="1"/>
</dbReference>
<gene>
    <name evidence="3" type="ORF">KSZ_14780</name>
</gene>
<comment type="caution">
    <text evidence="3">The sequence shown here is derived from an EMBL/GenBank/DDBJ whole genome shotgun (WGS) entry which is preliminary data.</text>
</comment>
<accession>A0ABQ3VBE8</accession>
<dbReference type="Proteomes" id="UP000635565">
    <property type="component" value="Unassembled WGS sequence"/>
</dbReference>
<evidence type="ECO:0000313" key="3">
    <source>
        <dbReference type="EMBL" id="GHO83472.1"/>
    </source>
</evidence>
<protein>
    <recommendedName>
        <fullName evidence="2">FAD-binding domain-containing protein</fullName>
    </recommendedName>
</protein>
<dbReference type="InterPro" id="IPR002938">
    <property type="entry name" value="FAD-bd"/>
</dbReference>
<organism evidence="3 4">
    <name type="scientific">Dictyobacter formicarum</name>
    <dbReference type="NCBI Taxonomy" id="2778368"/>
    <lineage>
        <taxon>Bacteria</taxon>
        <taxon>Bacillati</taxon>
        <taxon>Chloroflexota</taxon>
        <taxon>Ktedonobacteria</taxon>
        <taxon>Ktedonobacterales</taxon>
        <taxon>Dictyobacteraceae</taxon>
        <taxon>Dictyobacter</taxon>
    </lineage>
</organism>
<dbReference type="Pfam" id="PF01494">
    <property type="entry name" value="FAD_binding_3"/>
    <property type="match status" value="1"/>
</dbReference>
<dbReference type="PANTHER" id="PTHR43476:SF3">
    <property type="entry name" value="FAD-BINDING MONOOXYGENASE"/>
    <property type="match status" value="1"/>
</dbReference>
<evidence type="ECO:0000259" key="2">
    <source>
        <dbReference type="Pfam" id="PF01494"/>
    </source>
</evidence>
<feature type="domain" description="FAD-binding" evidence="2">
    <location>
        <begin position="2"/>
        <end position="325"/>
    </location>
</feature>
<dbReference type="SUPFAM" id="SSF51905">
    <property type="entry name" value="FAD/NAD(P)-binding domain"/>
    <property type="match status" value="1"/>
</dbReference>
<keyword evidence="4" id="KW-1185">Reference proteome</keyword>
<dbReference type="InterPro" id="IPR050631">
    <property type="entry name" value="PheA/TfdB_FAD_monoxygenase"/>
</dbReference>
<name>A0ABQ3VBE8_9CHLR</name>
<reference evidence="3 4" key="1">
    <citation type="journal article" date="2021" name="Int. J. Syst. Evol. Microbiol.">
        <title>Reticulibacter mediterranei gen. nov., sp. nov., within the new family Reticulibacteraceae fam. nov., and Ktedonospora formicarum gen. nov., sp. nov., Ktedonobacter robiniae sp. nov., Dictyobacter formicarum sp. nov. and Dictyobacter arantiisoli sp. nov., belonging to the class Ktedonobacteria.</title>
        <authorList>
            <person name="Yabe S."/>
            <person name="Zheng Y."/>
            <person name="Wang C.M."/>
            <person name="Sakai Y."/>
            <person name="Abe K."/>
            <person name="Yokota A."/>
            <person name="Donadio S."/>
            <person name="Cavaletti L."/>
            <person name="Monciardini P."/>
        </authorList>
    </citation>
    <scope>NUCLEOTIDE SEQUENCE [LARGE SCALE GENOMIC DNA]</scope>
    <source>
        <strain evidence="3 4">SOSP1-9</strain>
    </source>
</reference>
<keyword evidence="1" id="KW-0560">Oxidoreductase</keyword>
<dbReference type="PANTHER" id="PTHR43476">
    <property type="entry name" value="3-(3-HYDROXY-PHENYL)PROPIONATE/3-HYDROXYCINNAMIC ACID HYDROXYLASE"/>
    <property type="match status" value="1"/>
</dbReference>
<dbReference type="PRINTS" id="PR00420">
    <property type="entry name" value="RNGMNOXGNASE"/>
</dbReference>
<dbReference type="InterPro" id="IPR036188">
    <property type="entry name" value="FAD/NAD-bd_sf"/>
</dbReference>
<sequence length="327" mass="36246">MRVAIVGAGPTGLVAANLLGQAGIETLLLERNAGLGEQPRAITIDDEGLRICQAIGLADEICAHALLKREAHYVSQGRYLARIAPTQQPYGHPQISTFYQPALETIFLRGLERFPSVSTSFGQVLESFTQDAHGVRLQLRSQDGRMQTIDCDYLLACDGGRSGIRQQLQIALRAPGLHELFLSPISQPHHISKRQSRQPRRQRTQRWLVVDTIDNGDGKDPIIFFCNPARPAVTVPSPNGGRRWEFMLKAHEHEEQWLDDERIASAIQQALQTLPEPTATQQHTQSARILRKTVYTFHATVAKSFAVGCVFLLGDAAHLMPPFGARV</sequence>
<evidence type="ECO:0000313" key="4">
    <source>
        <dbReference type="Proteomes" id="UP000635565"/>
    </source>
</evidence>
<evidence type="ECO:0000256" key="1">
    <source>
        <dbReference type="ARBA" id="ARBA00023002"/>
    </source>
</evidence>
<proteinExistence type="predicted"/>
<dbReference type="EMBL" id="BNJJ01000003">
    <property type="protein sequence ID" value="GHO83472.1"/>
    <property type="molecule type" value="Genomic_DNA"/>
</dbReference>